<comment type="caution">
    <text evidence="17">The sequence shown here is derived from an EMBL/GenBank/DDBJ whole genome shotgun (WGS) entry which is preliminary data.</text>
</comment>
<dbReference type="InterPro" id="IPR039426">
    <property type="entry name" value="TonB-dep_rcpt-like"/>
</dbReference>
<dbReference type="InterPro" id="IPR036942">
    <property type="entry name" value="Beta-barrel_TonB_sf"/>
</dbReference>
<keyword evidence="8 10" id="KW-0472">Membrane</keyword>
<accession>A0A3D8P8S0</accession>
<keyword evidence="3 10" id="KW-1134">Transmembrane beta strand</keyword>
<dbReference type="AlphaFoldDB" id="A0A3D8P8S0"/>
<comment type="subcellular location">
    <subcellularLocation>
        <location evidence="1 10">Cell outer membrane</location>
        <topology evidence="1 10">Multi-pass membrane protein</topology>
    </subcellularLocation>
</comment>
<evidence type="ECO:0000259" key="16">
    <source>
        <dbReference type="Pfam" id="PF07715"/>
    </source>
</evidence>
<dbReference type="CDD" id="cd01347">
    <property type="entry name" value="ligand_gated_channel"/>
    <property type="match status" value="1"/>
</dbReference>
<gene>
    <name evidence="17" type="ORF">DIE28_13525</name>
</gene>
<dbReference type="GO" id="GO:0044718">
    <property type="term" value="P:siderophore transmembrane transport"/>
    <property type="evidence" value="ECO:0007669"/>
    <property type="project" value="TreeGrafter"/>
</dbReference>
<evidence type="ECO:0000256" key="7">
    <source>
        <dbReference type="ARBA" id="ARBA00023077"/>
    </source>
</evidence>
<feature type="short sequence motif" description="TonB box" evidence="11">
    <location>
        <begin position="53"/>
        <end position="59"/>
    </location>
</feature>
<organism evidence="17 18">
    <name type="scientific">Paracoccus thiocyanatus</name>
    <dbReference type="NCBI Taxonomy" id="34006"/>
    <lineage>
        <taxon>Bacteria</taxon>
        <taxon>Pseudomonadati</taxon>
        <taxon>Pseudomonadota</taxon>
        <taxon>Alphaproteobacteria</taxon>
        <taxon>Rhodobacterales</taxon>
        <taxon>Paracoccaceae</taxon>
        <taxon>Paracoccus</taxon>
    </lineage>
</organism>
<dbReference type="Pfam" id="PF00593">
    <property type="entry name" value="TonB_dep_Rec_b-barrel"/>
    <property type="match status" value="1"/>
</dbReference>
<dbReference type="RefSeq" id="WP_115756506.1">
    <property type="nucleotide sequence ID" value="NZ_QFCQ01000088.1"/>
</dbReference>
<evidence type="ECO:0000256" key="9">
    <source>
        <dbReference type="ARBA" id="ARBA00023237"/>
    </source>
</evidence>
<dbReference type="Pfam" id="PF07715">
    <property type="entry name" value="Plug"/>
    <property type="match status" value="1"/>
</dbReference>
<sequence>MKRLKNTTADLRGRLPLWLAVSGAVLPVLAGPAGAQDLPAATAEVPATVQLDTVVVTATGQAQALPDAPATMTVIRGEDIAKRPYASITDVLKTVPGVVLGSAGSKTGLPSISMRGMGSGYVLMLVDGKPVGNSTEATYNGFGGGQAESYLPPPSAIDRIEVIRGPMSSLYGTAASGGVINVITKPVDSVWSGEMTLGATTHEDNDSGSSHEGRFYLSGPLIADRLGLSLFGSLHEREGDRNNTGGRDGYQIFDNTRKSLGARLAWSIDDDQKLTFEHVVTDNSSSRTSEEDGGEGGIDIDRKNSSVTHELSWGAGYETTTFVNHEEVDFINGENASGYKQLNINSKTARTFGRHDLVLGFDYRDEETRHAPDRIPEDVDPVMTRSQWAVFAEDSFHVTDDLTVTMGLRYDDNERYGSHVTPRLYGVWHVSDRFTLKGGVSGGYKVPQLKQADSNIYEPAGRGRGWDQGNTALEPEESTNFEIGAVWEGETGLQLGLTAYHTRFTNKIDRDRICEGPEGSTGCRGREYISQYVNRDEAELNGVEATLDYAFGDFELGANYTYSDSKITKGPGEGEGFNDLPRHVLNLSLDWYATDALMVWGNAQYRSATRDEATETGHVGEHAILDLGVDYDFNDRVSGTLAVYNVADKSFDNGYSDGRRLYLGLTSSF</sequence>
<feature type="chain" id="PRO_5017834478" evidence="14">
    <location>
        <begin position="36"/>
        <end position="669"/>
    </location>
</feature>
<keyword evidence="18" id="KW-1185">Reference proteome</keyword>
<dbReference type="SUPFAM" id="SSF56935">
    <property type="entry name" value="Porins"/>
    <property type="match status" value="1"/>
</dbReference>
<keyword evidence="6" id="KW-0406">Ion transport</keyword>
<dbReference type="GO" id="GO:0015344">
    <property type="term" value="F:siderophore uptake transmembrane transporter activity"/>
    <property type="evidence" value="ECO:0007669"/>
    <property type="project" value="TreeGrafter"/>
</dbReference>
<dbReference type="InterPro" id="IPR037066">
    <property type="entry name" value="Plug_dom_sf"/>
</dbReference>
<dbReference type="InterPro" id="IPR000531">
    <property type="entry name" value="Beta-barrel_TonB"/>
</dbReference>
<dbReference type="PROSITE" id="PS52016">
    <property type="entry name" value="TONB_DEPENDENT_REC_3"/>
    <property type="match status" value="1"/>
</dbReference>
<evidence type="ECO:0000256" key="6">
    <source>
        <dbReference type="ARBA" id="ARBA00023065"/>
    </source>
</evidence>
<evidence type="ECO:0000256" key="11">
    <source>
        <dbReference type="PROSITE-ProRule" id="PRU10143"/>
    </source>
</evidence>
<feature type="signal peptide" evidence="14">
    <location>
        <begin position="1"/>
        <end position="35"/>
    </location>
</feature>
<dbReference type="InterPro" id="IPR010916">
    <property type="entry name" value="TonB_box_CS"/>
</dbReference>
<reference evidence="17 18" key="1">
    <citation type="submission" date="2018-05" db="EMBL/GenBank/DDBJ databases">
        <title>Whole genome sequencing of Paracoccus thiocyanatus SST.</title>
        <authorList>
            <person name="Ghosh W."/>
            <person name="Rameez M.J."/>
            <person name="Roy C."/>
        </authorList>
    </citation>
    <scope>NUCLEOTIDE SEQUENCE [LARGE SCALE GENOMIC DNA]</scope>
    <source>
        <strain evidence="17 18">SST</strain>
    </source>
</reference>
<feature type="region of interest" description="Disordered" evidence="13">
    <location>
        <begin position="281"/>
        <end position="302"/>
    </location>
</feature>
<evidence type="ECO:0000259" key="15">
    <source>
        <dbReference type="Pfam" id="PF00593"/>
    </source>
</evidence>
<feature type="domain" description="TonB-dependent receptor-like beta-barrel" evidence="15">
    <location>
        <begin position="238"/>
        <end position="646"/>
    </location>
</feature>
<keyword evidence="2 10" id="KW-0813">Transport</keyword>
<dbReference type="EMBL" id="QFCQ01000088">
    <property type="protein sequence ID" value="RDW12456.1"/>
    <property type="molecule type" value="Genomic_DNA"/>
</dbReference>
<keyword evidence="17" id="KW-0675">Receptor</keyword>
<evidence type="ECO:0000256" key="13">
    <source>
        <dbReference type="SAM" id="MobiDB-lite"/>
    </source>
</evidence>
<keyword evidence="7 11" id="KW-0798">TonB box</keyword>
<evidence type="ECO:0000256" key="10">
    <source>
        <dbReference type="PROSITE-ProRule" id="PRU01360"/>
    </source>
</evidence>
<evidence type="ECO:0000256" key="4">
    <source>
        <dbReference type="ARBA" id="ARBA00022692"/>
    </source>
</evidence>
<evidence type="ECO:0000313" key="18">
    <source>
        <dbReference type="Proteomes" id="UP000256679"/>
    </source>
</evidence>
<dbReference type="PROSITE" id="PS00430">
    <property type="entry name" value="TONB_DEPENDENT_REC_1"/>
    <property type="match status" value="1"/>
</dbReference>
<dbReference type="PANTHER" id="PTHR30069">
    <property type="entry name" value="TONB-DEPENDENT OUTER MEMBRANE RECEPTOR"/>
    <property type="match status" value="1"/>
</dbReference>
<dbReference type="GO" id="GO:0009279">
    <property type="term" value="C:cell outer membrane"/>
    <property type="evidence" value="ECO:0007669"/>
    <property type="project" value="UniProtKB-SubCell"/>
</dbReference>
<proteinExistence type="inferred from homology"/>
<keyword evidence="4 10" id="KW-0812">Transmembrane</keyword>
<evidence type="ECO:0000256" key="3">
    <source>
        <dbReference type="ARBA" id="ARBA00022452"/>
    </source>
</evidence>
<evidence type="ECO:0000313" key="17">
    <source>
        <dbReference type="EMBL" id="RDW12456.1"/>
    </source>
</evidence>
<keyword evidence="9 10" id="KW-0998">Cell outer membrane</keyword>
<keyword evidence="5 14" id="KW-0732">Signal</keyword>
<feature type="domain" description="TonB-dependent receptor plug" evidence="16">
    <location>
        <begin position="67"/>
        <end position="179"/>
    </location>
</feature>
<dbReference type="PANTHER" id="PTHR30069:SF53">
    <property type="entry name" value="COLICIN I RECEPTOR-RELATED"/>
    <property type="match status" value="1"/>
</dbReference>
<evidence type="ECO:0000256" key="1">
    <source>
        <dbReference type="ARBA" id="ARBA00004571"/>
    </source>
</evidence>
<protein>
    <submittedName>
        <fullName evidence="17">TonB-dependent receptor</fullName>
    </submittedName>
</protein>
<dbReference type="Gene3D" id="2.170.130.10">
    <property type="entry name" value="TonB-dependent receptor, plug domain"/>
    <property type="match status" value="1"/>
</dbReference>
<evidence type="ECO:0000256" key="5">
    <source>
        <dbReference type="ARBA" id="ARBA00022729"/>
    </source>
</evidence>
<comment type="similarity">
    <text evidence="10 12">Belongs to the TonB-dependent receptor family.</text>
</comment>
<evidence type="ECO:0000256" key="8">
    <source>
        <dbReference type="ARBA" id="ARBA00023136"/>
    </source>
</evidence>
<dbReference type="Proteomes" id="UP000256679">
    <property type="component" value="Unassembled WGS sequence"/>
</dbReference>
<evidence type="ECO:0000256" key="14">
    <source>
        <dbReference type="SAM" id="SignalP"/>
    </source>
</evidence>
<name>A0A3D8P8S0_9RHOB</name>
<evidence type="ECO:0000256" key="2">
    <source>
        <dbReference type="ARBA" id="ARBA00022448"/>
    </source>
</evidence>
<dbReference type="InterPro" id="IPR012910">
    <property type="entry name" value="Plug_dom"/>
</dbReference>
<dbReference type="Gene3D" id="2.40.170.20">
    <property type="entry name" value="TonB-dependent receptor, beta-barrel domain"/>
    <property type="match status" value="1"/>
</dbReference>
<evidence type="ECO:0000256" key="12">
    <source>
        <dbReference type="RuleBase" id="RU003357"/>
    </source>
</evidence>